<dbReference type="AlphaFoldDB" id="L0F766"/>
<dbReference type="SUPFAM" id="SSF46785">
    <property type="entry name" value="Winged helix' DNA-binding domain"/>
    <property type="match status" value="1"/>
</dbReference>
<dbReference type="HOGENOM" id="CLU_111585_5_2_9"/>
<dbReference type="Gene3D" id="1.10.10.10">
    <property type="entry name" value="Winged helix-like DNA-binding domain superfamily/Winged helix DNA-binding domain"/>
    <property type="match status" value="1"/>
</dbReference>
<evidence type="ECO:0000256" key="3">
    <source>
        <dbReference type="ARBA" id="ARBA00023163"/>
    </source>
</evidence>
<evidence type="ECO:0000313" key="6">
    <source>
        <dbReference type="Proteomes" id="UP000010797"/>
    </source>
</evidence>
<evidence type="ECO:0000313" key="5">
    <source>
        <dbReference type="EMBL" id="AGA68808.1"/>
    </source>
</evidence>
<keyword evidence="3" id="KW-0804">Transcription</keyword>
<name>L0F766_DESDL</name>
<dbReference type="InterPro" id="IPR002577">
    <property type="entry name" value="HTH_HxlR"/>
</dbReference>
<dbReference type="EMBL" id="CP003344">
    <property type="protein sequence ID" value="AGA68808.1"/>
    <property type="molecule type" value="Genomic_DNA"/>
</dbReference>
<evidence type="ECO:0000256" key="2">
    <source>
        <dbReference type="ARBA" id="ARBA00023125"/>
    </source>
</evidence>
<evidence type="ECO:0000256" key="1">
    <source>
        <dbReference type="ARBA" id="ARBA00023015"/>
    </source>
</evidence>
<dbReference type="Pfam" id="PF01638">
    <property type="entry name" value="HxlR"/>
    <property type="match status" value="1"/>
</dbReference>
<dbReference type="eggNOG" id="COG1733">
    <property type="taxonomic scope" value="Bacteria"/>
</dbReference>
<keyword evidence="6" id="KW-1185">Reference proteome</keyword>
<gene>
    <name evidence="5" type="ordered locus">Desdi_1297</name>
</gene>
<dbReference type="GO" id="GO:0003677">
    <property type="term" value="F:DNA binding"/>
    <property type="evidence" value="ECO:0007669"/>
    <property type="project" value="UniProtKB-KW"/>
</dbReference>
<sequence>MNSKYLEECSECKISNDVKMQLCPYCMAQKVIMGKWKLLIFWHLQQGTKRFSQLNRLIPCTQATLNRQLNELVLDGIVHREVYQIIPPKVEYSLTPLGEKFCDVISSMGNWGLTYFHANGMLTDMKE</sequence>
<dbReference type="STRING" id="871963.Desdi_1297"/>
<keyword evidence="1" id="KW-0805">Transcription regulation</keyword>
<organism evidence="5 6">
    <name type="scientific">Desulfitobacterium dichloroeliminans (strain LMG P-21439 / DCA1)</name>
    <dbReference type="NCBI Taxonomy" id="871963"/>
    <lineage>
        <taxon>Bacteria</taxon>
        <taxon>Bacillati</taxon>
        <taxon>Bacillota</taxon>
        <taxon>Clostridia</taxon>
        <taxon>Eubacteriales</taxon>
        <taxon>Desulfitobacteriaceae</taxon>
        <taxon>Desulfitobacterium</taxon>
    </lineage>
</organism>
<protein>
    <submittedName>
        <fullName evidence="5">Putative transcriptional regulator</fullName>
    </submittedName>
</protein>
<dbReference type="Proteomes" id="UP000010797">
    <property type="component" value="Chromosome"/>
</dbReference>
<dbReference type="InterPro" id="IPR036388">
    <property type="entry name" value="WH-like_DNA-bd_sf"/>
</dbReference>
<accession>L0F766</accession>
<dbReference type="PANTHER" id="PTHR33204:SF29">
    <property type="entry name" value="TRANSCRIPTIONAL REGULATOR"/>
    <property type="match status" value="1"/>
</dbReference>
<proteinExistence type="predicted"/>
<dbReference type="RefSeq" id="WP_015261804.1">
    <property type="nucleotide sequence ID" value="NC_019903.1"/>
</dbReference>
<keyword evidence="2" id="KW-0238">DNA-binding</keyword>
<dbReference type="InterPro" id="IPR036390">
    <property type="entry name" value="WH_DNA-bd_sf"/>
</dbReference>
<dbReference type="PROSITE" id="PS51118">
    <property type="entry name" value="HTH_HXLR"/>
    <property type="match status" value="1"/>
</dbReference>
<feature type="domain" description="HTH hxlR-type" evidence="4">
    <location>
        <begin position="23"/>
        <end position="120"/>
    </location>
</feature>
<reference evidence="6" key="1">
    <citation type="submission" date="2012-02" db="EMBL/GenBank/DDBJ databases">
        <title>Complete sequence of Desulfitobacterium dichloroeliminans LMG P-21439.</title>
        <authorList>
            <person name="Lucas S."/>
            <person name="Han J."/>
            <person name="Lapidus A."/>
            <person name="Cheng J.-F."/>
            <person name="Goodwin L."/>
            <person name="Pitluck S."/>
            <person name="Peters L."/>
            <person name="Ovchinnikova G."/>
            <person name="Teshima H."/>
            <person name="Detter J.C."/>
            <person name="Han C."/>
            <person name="Tapia R."/>
            <person name="Land M."/>
            <person name="Hauser L."/>
            <person name="Kyrpides N."/>
            <person name="Ivanova N."/>
            <person name="Pagani I."/>
            <person name="Kruse T."/>
            <person name="de Vos W.M."/>
            <person name="Boon N."/>
            <person name="Smidt H."/>
            <person name="Woyke T."/>
        </authorList>
    </citation>
    <scope>NUCLEOTIDE SEQUENCE [LARGE SCALE GENOMIC DNA]</scope>
    <source>
        <strain evidence="6">LMG P-21439 / DCA1</strain>
    </source>
</reference>
<evidence type="ECO:0000259" key="4">
    <source>
        <dbReference type="PROSITE" id="PS51118"/>
    </source>
</evidence>
<dbReference type="PANTHER" id="PTHR33204">
    <property type="entry name" value="TRANSCRIPTIONAL REGULATOR, MARR FAMILY"/>
    <property type="match status" value="1"/>
</dbReference>
<dbReference type="KEGG" id="ddl:Desdi_1297"/>